<evidence type="ECO:0000256" key="1">
    <source>
        <dbReference type="SAM" id="MobiDB-lite"/>
    </source>
</evidence>
<protein>
    <submittedName>
        <fullName evidence="3">Uncharacterized protein</fullName>
    </submittedName>
</protein>
<accession>A0A914X4I7</accession>
<organism evidence="2 3">
    <name type="scientific">Plectus sambesii</name>
    <dbReference type="NCBI Taxonomy" id="2011161"/>
    <lineage>
        <taxon>Eukaryota</taxon>
        <taxon>Metazoa</taxon>
        <taxon>Ecdysozoa</taxon>
        <taxon>Nematoda</taxon>
        <taxon>Chromadorea</taxon>
        <taxon>Plectida</taxon>
        <taxon>Plectina</taxon>
        <taxon>Plectoidea</taxon>
        <taxon>Plectidae</taxon>
        <taxon>Plectus</taxon>
    </lineage>
</organism>
<dbReference type="Proteomes" id="UP000887566">
    <property type="component" value="Unplaced"/>
</dbReference>
<proteinExistence type="predicted"/>
<feature type="compositionally biased region" description="Basic residues" evidence="1">
    <location>
        <begin position="44"/>
        <end position="55"/>
    </location>
</feature>
<sequence length="100" mass="11076">MRCGVAYAGAACGHEAMLAAAYPFARVALQMCTRELDENELKKRERPKKKEKHLLRAATADPGASIGSQLWRPACQWRVATRISVKGGWRPPTASRRKPS</sequence>
<name>A0A914X4I7_9BILA</name>
<dbReference type="AlphaFoldDB" id="A0A914X4I7"/>
<evidence type="ECO:0000313" key="2">
    <source>
        <dbReference type="Proteomes" id="UP000887566"/>
    </source>
</evidence>
<keyword evidence="2" id="KW-1185">Reference proteome</keyword>
<dbReference type="WBParaSite" id="PSAMB.scaffold6456size9448.g28538.t1">
    <property type="protein sequence ID" value="PSAMB.scaffold6456size9448.g28538.t1"/>
    <property type="gene ID" value="PSAMB.scaffold6456size9448.g28538"/>
</dbReference>
<feature type="region of interest" description="Disordered" evidence="1">
    <location>
        <begin position="40"/>
        <end position="59"/>
    </location>
</feature>
<evidence type="ECO:0000313" key="3">
    <source>
        <dbReference type="WBParaSite" id="PSAMB.scaffold6456size9448.g28538.t1"/>
    </source>
</evidence>
<reference evidence="3" key="1">
    <citation type="submission" date="2022-11" db="UniProtKB">
        <authorList>
            <consortium name="WormBaseParasite"/>
        </authorList>
    </citation>
    <scope>IDENTIFICATION</scope>
</reference>